<evidence type="ECO:0000313" key="1">
    <source>
        <dbReference type="EMBL" id="KGO07611.1"/>
    </source>
</evidence>
<dbReference type="InterPro" id="IPR046357">
    <property type="entry name" value="PPIase_dom_sf"/>
</dbReference>
<dbReference type="InterPro" id="IPR028974">
    <property type="entry name" value="TSP_type-3_rpt"/>
</dbReference>
<dbReference type="AlphaFoldDB" id="A0A0A2GZ45"/>
<sequence>MKLRNYLGLVLVLLVCVACPNNDDDLIEVPVRDRGEQSIEDDELLVEYLSTHFYNYEEFENPPADFDYKIVFDTIAGDNSDKTPLINRPELKKKQYNRFDTDNSLYILQVREGSGVEPVATFTDSTLIAYEGFNLYGETFDATVNPIWLNLPTTIDGFANGLGTSVNLLSTVSEDNNVGFGGASGFTVEPDGTTSFNQDYGIGAVFVPSGLAYFNQPPADISLYGSIVFTFSVFDVVITDHDGDGIITINEDIDNNGFLFDEADNPDGDAVPAFRDPNDDNDGVLTRLEIVLDEDGNFVSLLDTDGDGINNHLDTDDDGDGRPTIDEIIVNTLTGEITYTDTDGDGTPDYLDSDS</sequence>
<gene>
    <name evidence="1" type="ORF">NV36_12695</name>
</gene>
<dbReference type="PATRIC" id="fig|1300343.5.peg.1425"/>
<dbReference type="OrthoDB" id="1424215at2"/>
<proteinExistence type="predicted"/>
<accession>A0A0A2GZ45</accession>
<evidence type="ECO:0000313" key="2">
    <source>
        <dbReference type="Proteomes" id="UP000030140"/>
    </source>
</evidence>
<dbReference type="RefSeq" id="WP_035327841.1">
    <property type="nucleotide sequence ID" value="NZ_CP015125.1"/>
</dbReference>
<dbReference type="GO" id="GO:0003755">
    <property type="term" value="F:peptidyl-prolyl cis-trans isomerase activity"/>
    <property type="evidence" value="ECO:0007669"/>
    <property type="project" value="InterPro"/>
</dbReference>
<dbReference type="Gene3D" id="3.10.50.40">
    <property type="match status" value="1"/>
</dbReference>
<name>A0A0A2GZ45_9FLAO</name>
<reference evidence="1 2" key="1">
    <citation type="submission" date="2014-10" db="EMBL/GenBank/DDBJ databases">
        <title>Draft genome sequence of the proteorhodopsin-containing marine bacterium Dokdonia donghaensis.</title>
        <authorList>
            <person name="Gomez-Consarnau L."/>
            <person name="Gonzalez J.M."/>
            <person name="Riedel T."/>
            <person name="Jaenicke S."/>
            <person name="Wagner-Doebler I."/>
            <person name="Fuhrman J.A."/>
        </authorList>
    </citation>
    <scope>NUCLEOTIDE SEQUENCE [LARGE SCALE GENOMIC DNA]</scope>
    <source>
        <strain evidence="1 2">DSW-1</strain>
    </source>
</reference>
<dbReference type="EMBL" id="JSAQ01000001">
    <property type="protein sequence ID" value="KGO07611.1"/>
    <property type="molecule type" value="Genomic_DNA"/>
</dbReference>
<dbReference type="GO" id="GO:0005509">
    <property type="term" value="F:calcium ion binding"/>
    <property type="evidence" value="ECO:0007669"/>
    <property type="project" value="InterPro"/>
</dbReference>
<dbReference type="SUPFAM" id="SSF54534">
    <property type="entry name" value="FKBP-like"/>
    <property type="match status" value="1"/>
</dbReference>
<protein>
    <submittedName>
        <fullName evidence="1">Uncharacterized protein</fullName>
    </submittedName>
</protein>
<dbReference type="SUPFAM" id="SSF103647">
    <property type="entry name" value="TSP type-3 repeat"/>
    <property type="match status" value="1"/>
</dbReference>
<keyword evidence="2" id="KW-1185">Reference proteome</keyword>
<dbReference type="KEGG" id="ddo:I597_1418"/>
<organism evidence="1 2">
    <name type="scientific">Dokdonia donghaensis DSW-1</name>
    <dbReference type="NCBI Taxonomy" id="1300343"/>
    <lineage>
        <taxon>Bacteria</taxon>
        <taxon>Pseudomonadati</taxon>
        <taxon>Bacteroidota</taxon>
        <taxon>Flavobacteriia</taxon>
        <taxon>Flavobacteriales</taxon>
        <taxon>Flavobacteriaceae</taxon>
        <taxon>Dokdonia</taxon>
    </lineage>
</organism>
<comment type="caution">
    <text evidence="1">The sequence shown here is derived from an EMBL/GenBank/DDBJ whole genome shotgun (WGS) entry which is preliminary data.</text>
</comment>
<dbReference type="Proteomes" id="UP000030140">
    <property type="component" value="Unassembled WGS sequence"/>
</dbReference>